<name>A0ABN6PQ04_9BURK</name>
<evidence type="ECO:0000259" key="1">
    <source>
        <dbReference type="Pfam" id="PF03033"/>
    </source>
</evidence>
<dbReference type="Gene3D" id="3.40.50.2000">
    <property type="entry name" value="Glycogen Phosphorylase B"/>
    <property type="match status" value="1"/>
</dbReference>
<proteinExistence type="predicted"/>
<accession>A0ABN6PQ04</accession>
<protein>
    <recommendedName>
        <fullName evidence="1">Glycosyltransferase family 28 N-terminal domain-containing protein</fullName>
    </recommendedName>
</protein>
<reference evidence="2" key="1">
    <citation type="submission" date="2022-04" db="EMBL/GenBank/DDBJ databases">
        <title>Whole genome sequence of Sphaerotilus sp. FB-5.</title>
        <authorList>
            <person name="Takeda M."/>
            <person name="Narihara S."/>
            <person name="Akimoto M."/>
            <person name="Akimoto R."/>
            <person name="Nishiyashiki S."/>
            <person name="Murakami T."/>
        </authorList>
    </citation>
    <scope>NUCLEOTIDE SEQUENCE</scope>
    <source>
        <strain evidence="2">FB-5</strain>
    </source>
</reference>
<sequence length="249" mass="27649">MRLLISTVGSSGDVLPFVRLAAQMRQRGHEVILYANPMHEALVAPAGVVFRPLGNAQAQRTAQADARINESRSGLTLVAAFVINHARPTWEAMKADVVPGQTLLLGSTFAFGARLLRETDGLPFVAAQLAPSVFRSEHRAPRLSPMGSTLERWPRPLKRLLWRGMDRRFLDPLFTEPLNRLRAELNLPPVSRVMHHWIHEGEALLGLFPPGFAPRQPDWPAALEITGFPLLTEPVPPLAPELDHFLTRA</sequence>
<feature type="domain" description="Glycosyltransferase family 28 N-terminal" evidence="1">
    <location>
        <begin position="4"/>
        <end position="134"/>
    </location>
</feature>
<dbReference type="Pfam" id="PF03033">
    <property type="entry name" value="Glyco_transf_28"/>
    <property type="match status" value="1"/>
</dbReference>
<organism evidence="2 3">
    <name type="scientific">Sphaerotilus microaerophilus</name>
    <dbReference type="NCBI Taxonomy" id="2914710"/>
    <lineage>
        <taxon>Bacteria</taxon>
        <taxon>Pseudomonadati</taxon>
        <taxon>Pseudomonadota</taxon>
        <taxon>Betaproteobacteria</taxon>
        <taxon>Burkholderiales</taxon>
        <taxon>Sphaerotilaceae</taxon>
        <taxon>Sphaerotilus</taxon>
    </lineage>
</organism>
<evidence type="ECO:0000313" key="3">
    <source>
        <dbReference type="Proteomes" id="UP001057498"/>
    </source>
</evidence>
<dbReference type="SUPFAM" id="SSF53756">
    <property type="entry name" value="UDP-Glycosyltransferase/glycogen phosphorylase"/>
    <property type="match status" value="1"/>
</dbReference>
<dbReference type="RefSeq" id="WP_251970489.1">
    <property type="nucleotide sequence ID" value="NZ_AP025730.1"/>
</dbReference>
<dbReference type="InterPro" id="IPR050426">
    <property type="entry name" value="Glycosyltransferase_28"/>
</dbReference>
<dbReference type="PANTHER" id="PTHR48050">
    <property type="entry name" value="STEROL 3-BETA-GLUCOSYLTRANSFERASE"/>
    <property type="match status" value="1"/>
</dbReference>
<keyword evidence="3" id="KW-1185">Reference proteome</keyword>
<evidence type="ECO:0000313" key="2">
    <source>
        <dbReference type="EMBL" id="BDI07280.1"/>
    </source>
</evidence>
<dbReference type="EMBL" id="AP025730">
    <property type="protein sequence ID" value="BDI07280.1"/>
    <property type="molecule type" value="Genomic_DNA"/>
</dbReference>
<dbReference type="Proteomes" id="UP001057498">
    <property type="component" value="Chromosome"/>
</dbReference>
<gene>
    <name evidence="2" type="ORF">CATMQ487_42500</name>
</gene>
<dbReference type="InterPro" id="IPR004276">
    <property type="entry name" value="GlycoTrans_28_N"/>
</dbReference>
<dbReference type="PANTHER" id="PTHR48050:SF13">
    <property type="entry name" value="STEROL 3-BETA-GLUCOSYLTRANSFERASE UGT80A2"/>
    <property type="match status" value="1"/>
</dbReference>